<dbReference type="Proteomes" id="UP000009236">
    <property type="component" value="Chromosome"/>
</dbReference>
<accession>F6FS18</accession>
<keyword evidence="5 6" id="KW-0472">Membrane</keyword>
<feature type="transmembrane region" description="Helical" evidence="6">
    <location>
        <begin position="123"/>
        <end position="149"/>
    </location>
</feature>
<evidence type="ECO:0000256" key="2">
    <source>
        <dbReference type="ARBA" id="ARBA00022475"/>
    </source>
</evidence>
<keyword evidence="8" id="KW-1185">Reference proteome</keyword>
<feature type="transmembrane region" description="Helical" evidence="6">
    <location>
        <begin position="263"/>
        <end position="284"/>
    </location>
</feature>
<evidence type="ECO:0000256" key="6">
    <source>
        <dbReference type="SAM" id="Phobius"/>
    </source>
</evidence>
<dbReference type="GO" id="GO:0005886">
    <property type="term" value="C:plasma membrane"/>
    <property type="evidence" value="ECO:0007669"/>
    <property type="project" value="UniProtKB-SubCell"/>
</dbReference>
<keyword evidence="2" id="KW-1003">Cell membrane</keyword>
<dbReference type="RefSeq" id="WP_013839506.1">
    <property type="nucleotide sequence ID" value="NC_015588.1"/>
</dbReference>
<dbReference type="STRING" id="743718.Isova_2402"/>
<dbReference type="InterPro" id="IPR022791">
    <property type="entry name" value="L-PG_synthase/AglD"/>
</dbReference>
<feature type="transmembrane region" description="Helical" evidence="6">
    <location>
        <begin position="234"/>
        <end position="256"/>
    </location>
</feature>
<dbReference type="Pfam" id="PF03706">
    <property type="entry name" value="LPG_synthase_TM"/>
    <property type="match status" value="1"/>
</dbReference>
<dbReference type="KEGG" id="iva:Isova_2402"/>
<proteinExistence type="predicted"/>
<evidence type="ECO:0000256" key="1">
    <source>
        <dbReference type="ARBA" id="ARBA00004651"/>
    </source>
</evidence>
<organism evidence="8">
    <name type="scientific">Isoptericola variabilis (strain 225)</name>
    <dbReference type="NCBI Taxonomy" id="743718"/>
    <lineage>
        <taxon>Bacteria</taxon>
        <taxon>Bacillati</taxon>
        <taxon>Actinomycetota</taxon>
        <taxon>Actinomycetes</taxon>
        <taxon>Micrococcales</taxon>
        <taxon>Promicromonosporaceae</taxon>
        <taxon>Isoptericola</taxon>
    </lineage>
</organism>
<dbReference type="AlphaFoldDB" id="F6FS18"/>
<feature type="transmembrane region" description="Helical" evidence="6">
    <location>
        <begin position="155"/>
        <end position="179"/>
    </location>
</feature>
<sequence>MSLLRRALGAVRNPVVKWAFLAVAVGLAVYAVWATWDDLVDAAGRLSLGTVAASVVLTVAYVLSTLVAWRVVLADLGSPLPARAAVAVFGLSQIGKYVPGGVWNVVAAAELGASHRIPRRRSLAAMAVAVLISVVSGTVVGTACLPFFSVDSLGAWSWVAVVAPVLAVLLLPPVLTRVIGVAFRLARREPLEKPLSWRGLGAASAWSVVGWLLAGAQVWVLATGLGLEVTPQTFALAVGGYALAWVVGFLIVLVPAGAGAREGVLLAVMGAAMPHAELLLTVLLSRALMTLVDLGLAAAGGMLVRRDEPESVATAHGDRPS</sequence>
<feature type="transmembrane region" description="Helical" evidence="6">
    <location>
        <begin position="200"/>
        <end position="222"/>
    </location>
</feature>
<name>F6FS18_ISOV2</name>
<evidence type="ECO:0000256" key="4">
    <source>
        <dbReference type="ARBA" id="ARBA00022989"/>
    </source>
</evidence>
<evidence type="ECO:0000313" key="7">
    <source>
        <dbReference type="EMBL" id="AEG45115.1"/>
    </source>
</evidence>
<evidence type="ECO:0000313" key="8">
    <source>
        <dbReference type="Proteomes" id="UP000009236"/>
    </source>
</evidence>
<protein>
    <submittedName>
        <fullName evidence="7">Uncharacterized protein</fullName>
    </submittedName>
</protein>
<dbReference type="EMBL" id="CP002810">
    <property type="protein sequence ID" value="AEG45115.1"/>
    <property type="molecule type" value="Genomic_DNA"/>
</dbReference>
<reference evidence="7 8" key="1">
    <citation type="submission" date="2011-05" db="EMBL/GenBank/DDBJ databases">
        <title>Complete sequence of Isoptericola variabilis 225.</title>
        <authorList>
            <consortium name="US DOE Joint Genome Institute"/>
            <person name="Lucas S."/>
            <person name="Han J."/>
            <person name="Lapidus A."/>
            <person name="Cheng J.-F."/>
            <person name="Goodwin L."/>
            <person name="Pitluck S."/>
            <person name="Peters L."/>
            <person name="Mikhailova N."/>
            <person name="Zeytun A."/>
            <person name="Han C."/>
            <person name="Tapia R."/>
            <person name="Land M."/>
            <person name="Hauser L."/>
            <person name="Kyrpides N."/>
            <person name="Ivanova N."/>
            <person name="Pagani I."/>
            <person name="Siebers A."/>
            <person name="Allgaier M."/>
            <person name="Thelen M."/>
            <person name="Hugenholtz P."/>
            <person name="Gladden J."/>
            <person name="Woyke T."/>
        </authorList>
    </citation>
    <scope>NUCLEOTIDE SEQUENCE [LARGE SCALE GENOMIC DNA]</scope>
    <source>
        <strain evidence="8">225</strain>
    </source>
</reference>
<comment type="subcellular location">
    <subcellularLocation>
        <location evidence="1">Cell membrane</location>
        <topology evidence="1">Multi-pass membrane protein</topology>
    </subcellularLocation>
</comment>
<dbReference type="eggNOG" id="COG0392">
    <property type="taxonomic scope" value="Bacteria"/>
</dbReference>
<evidence type="ECO:0000256" key="5">
    <source>
        <dbReference type="ARBA" id="ARBA00023136"/>
    </source>
</evidence>
<dbReference type="HOGENOM" id="CLU_064500_0_0_11"/>
<evidence type="ECO:0000256" key="3">
    <source>
        <dbReference type="ARBA" id="ARBA00022692"/>
    </source>
</evidence>
<feature type="transmembrane region" description="Helical" evidence="6">
    <location>
        <begin position="48"/>
        <end position="73"/>
    </location>
</feature>
<gene>
    <name evidence="7" type="ordered locus">Isova_2402</name>
</gene>
<keyword evidence="3 6" id="KW-0812">Transmembrane</keyword>
<feature type="transmembrane region" description="Helical" evidence="6">
    <location>
        <begin position="15"/>
        <end position="36"/>
    </location>
</feature>
<keyword evidence="4 6" id="KW-1133">Transmembrane helix</keyword>